<name>A0A1Y0EK83_9BURK</name>
<organism evidence="3 4">
    <name type="scientific">Comamonas serinivorans</name>
    <dbReference type="NCBI Taxonomy" id="1082851"/>
    <lineage>
        <taxon>Bacteria</taxon>
        <taxon>Pseudomonadati</taxon>
        <taxon>Pseudomonadota</taxon>
        <taxon>Betaproteobacteria</taxon>
        <taxon>Burkholderiales</taxon>
        <taxon>Comamonadaceae</taxon>
        <taxon>Comamonas</taxon>
    </lineage>
</organism>
<proteinExistence type="predicted"/>
<gene>
    <name evidence="3" type="ORF">CCO03_04580</name>
</gene>
<keyword evidence="1" id="KW-0732">Signal</keyword>
<accession>A0A1Y0EK83</accession>
<protein>
    <recommendedName>
        <fullName evidence="2">DUF2059 domain-containing protein</fullName>
    </recommendedName>
</protein>
<evidence type="ECO:0000259" key="2">
    <source>
        <dbReference type="Pfam" id="PF09832"/>
    </source>
</evidence>
<dbReference type="KEGG" id="cser:CCO03_04580"/>
<dbReference type="Proteomes" id="UP000196138">
    <property type="component" value="Chromosome"/>
</dbReference>
<feature type="signal peptide" evidence="1">
    <location>
        <begin position="1"/>
        <end position="31"/>
    </location>
</feature>
<evidence type="ECO:0000313" key="3">
    <source>
        <dbReference type="EMBL" id="ARU04045.1"/>
    </source>
</evidence>
<feature type="chain" id="PRO_5012778860" description="DUF2059 domain-containing protein" evidence="1">
    <location>
        <begin position="32"/>
        <end position="181"/>
    </location>
</feature>
<keyword evidence="4" id="KW-1185">Reference proteome</keyword>
<dbReference type="Pfam" id="PF09832">
    <property type="entry name" value="DUF2059"/>
    <property type="match status" value="1"/>
</dbReference>
<dbReference type="EMBL" id="CP021455">
    <property type="protein sequence ID" value="ARU04045.1"/>
    <property type="molecule type" value="Genomic_DNA"/>
</dbReference>
<evidence type="ECO:0000313" key="4">
    <source>
        <dbReference type="Proteomes" id="UP000196138"/>
    </source>
</evidence>
<dbReference type="InterPro" id="IPR018637">
    <property type="entry name" value="DUF2059"/>
</dbReference>
<feature type="domain" description="DUF2059" evidence="2">
    <location>
        <begin position="102"/>
        <end position="160"/>
    </location>
</feature>
<dbReference type="AlphaFoldDB" id="A0A1Y0EK83"/>
<sequence>MSSHSPHRRETAMKTWIVSLALACCAGIAQAAPPSSASIEQLLALTGAERLLNDLGGITDQVLRTSMQDASQGQALTAEQQAVMDRMPAKLAALLREEMAWDKVKPHYVRIYQESFDQAEIDGLIAFYASPAGQAMVQKMPTVMAKSMAFMQVQMRSIMPKLNALVQDTLDEARQAKPPAD</sequence>
<evidence type="ECO:0000256" key="1">
    <source>
        <dbReference type="SAM" id="SignalP"/>
    </source>
</evidence>
<reference evidence="3 4" key="1">
    <citation type="submission" date="2017-05" db="EMBL/GenBank/DDBJ databases">
        <authorList>
            <person name="Song R."/>
            <person name="Chenine A.L."/>
            <person name="Ruprecht R.M."/>
        </authorList>
    </citation>
    <scope>NUCLEOTIDE SEQUENCE [LARGE SCALE GENOMIC DNA]</scope>
    <source>
        <strain evidence="3 4">DSM 26136</strain>
    </source>
</reference>